<name>A0ABP1QBN8_9HEXA</name>
<comment type="similarity">
    <text evidence="2">Belongs to the GMC oxidoreductase family.</text>
</comment>
<evidence type="ECO:0000313" key="7">
    <source>
        <dbReference type="Proteomes" id="UP001642540"/>
    </source>
</evidence>
<dbReference type="InterPro" id="IPR000172">
    <property type="entry name" value="GMC_OxRdtase_N"/>
</dbReference>
<keyword evidence="7" id="KW-1185">Reference proteome</keyword>
<sequence length="470" mass="52202">MIYNRGNPRDFDRWAQVTGDARWNYENVEKYFHKIEDYNGYWSRSGYHGKGGPLSIESVNYAPGLNYVLDAAKEMGFEIRDLNQDQKQGFSPLDFTQKRGARFSTYRAYIKPALHRQNLVIFRYSLVTKIHFDEALRAVGVTFVRHGVKGYAHANKEIIVSGGAINSPHLLMLSGVGPRDHLIEHRIPPIVDLPVGLNLQDHVSTIIGPFVINTTDSFILHRDLDVGALFNYAKDGKGPLSSPMGAMAVGLVSTSFAQSPSWPDIIYTIPSLGVFSGLAELLESRFNAQNVKNFLTPVLGEDSHFVMVSLGLPKSRGHIRLKDRNPLSKPLIDPRYYSDIENQDFKAMVEGTSLILRLYENTTSLQKINAHLSHPYPGCDNVLFKSTAYIECLVKTFTGTLFHPSGTCAMGKVEDASTVVDSQLRVKGVTGLRVADTSIMPFVTNANTNAPTIVIGEMCADMIKSDWNIG</sequence>
<evidence type="ECO:0000313" key="6">
    <source>
        <dbReference type="EMBL" id="CAL8097205.1"/>
    </source>
</evidence>
<dbReference type="InterPro" id="IPR036188">
    <property type="entry name" value="FAD/NAD-bd_sf"/>
</dbReference>
<evidence type="ECO:0000256" key="4">
    <source>
        <dbReference type="ARBA" id="ARBA00022827"/>
    </source>
</evidence>
<evidence type="ECO:0000256" key="2">
    <source>
        <dbReference type="ARBA" id="ARBA00010790"/>
    </source>
</evidence>
<dbReference type="PANTHER" id="PTHR11552">
    <property type="entry name" value="GLUCOSE-METHANOL-CHOLINE GMC OXIDOREDUCTASE"/>
    <property type="match status" value="1"/>
</dbReference>
<proteinExistence type="inferred from homology"/>
<dbReference type="SUPFAM" id="SSF54373">
    <property type="entry name" value="FAD-linked reductases, C-terminal domain"/>
    <property type="match status" value="1"/>
</dbReference>
<organism evidence="6 7">
    <name type="scientific">Orchesella dallaii</name>
    <dbReference type="NCBI Taxonomy" id="48710"/>
    <lineage>
        <taxon>Eukaryota</taxon>
        <taxon>Metazoa</taxon>
        <taxon>Ecdysozoa</taxon>
        <taxon>Arthropoda</taxon>
        <taxon>Hexapoda</taxon>
        <taxon>Collembola</taxon>
        <taxon>Entomobryomorpha</taxon>
        <taxon>Entomobryoidea</taxon>
        <taxon>Orchesellidae</taxon>
        <taxon>Orchesellinae</taxon>
        <taxon>Orchesella</taxon>
    </lineage>
</organism>
<protein>
    <recommendedName>
        <fullName evidence="5">Glucose-methanol-choline oxidoreductase N-terminal domain-containing protein</fullName>
    </recommendedName>
</protein>
<dbReference type="Pfam" id="PF05199">
    <property type="entry name" value="GMC_oxred_C"/>
    <property type="match status" value="1"/>
</dbReference>
<dbReference type="PIRSF" id="PIRSF000137">
    <property type="entry name" value="Alcohol_oxidase"/>
    <property type="match status" value="1"/>
</dbReference>
<dbReference type="Proteomes" id="UP001642540">
    <property type="component" value="Unassembled WGS sequence"/>
</dbReference>
<dbReference type="Gene3D" id="3.30.560.10">
    <property type="entry name" value="Glucose Oxidase, domain 3"/>
    <property type="match status" value="1"/>
</dbReference>
<evidence type="ECO:0000256" key="1">
    <source>
        <dbReference type="ARBA" id="ARBA00001974"/>
    </source>
</evidence>
<reference evidence="6 7" key="1">
    <citation type="submission" date="2024-08" db="EMBL/GenBank/DDBJ databases">
        <authorList>
            <person name="Cucini C."/>
            <person name="Frati F."/>
        </authorList>
    </citation>
    <scope>NUCLEOTIDE SEQUENCE [LARGE SCALE GENOMIC DNA]</scope>
</reference>
<keyword evidence="4" id="KW-0274">FAD</keyword>
<feature type="domain" description="Glucose-methanol-choline oxidoreductase N-terminal" evidence="5">
    <location>
        <begin position="163"/>
        <end position="177"/>
    </location>
</feature>
<dbReference type="PANTHER" id="PTHR11552:SF147">
    <property type="entry name" value="CHOLINE DEHYDROGENASE, MITOCHONDRIAL"/>
    <property type="match status" value="1"/>
</dbReference>
<comment type="cofactor">
    <cofactor evidence="1">
        <name>FAD</name>
        <dbReference type="ChEBI" id="CHEBI:57692"/>
    </cofactor>
</comment>
<dbReference type="EMBL" id="CAXLJM020000028">
    <property type="protein sequence ID" value="CAL8097205.1"/>
    <property type="molecule type" value="Genomic_DNA"/>
</dbReference>
<keyword evidence="3" id="KW-0285">Flavoprotein</keyword>
<accession>A0ABP1QBN8</accession>
<comment type="caution">
    <text evidence="6">The sequence shown here is derived from an EMBL/GenBank/DDBJ whole genome shotgun (WGS) entry which is preliminary data.</text>
</comment>
<gene>
    <name evidence="6" type="ORF">ODALV1_LOCUS9582</name>
</gene>
<dbReference type="SUPFAM" id="SSF51905">
    <property type="entry name" value="FAD/NAD(P)-binding domain"/>
    <property type="match status" value="1"/>
</dbReference>
<dbReference type="Gene3D" id="3.50.50.60">
    <property type="entry name" value="FAD/NAD(P)-binding domain"/>
    <property type="match status" value="1"/>
</dbReference>
<dbReference type="Pfam" id="PF00732">
    <property type="entry name" value="GMC_oxred_N"/>
    <property type="match status" value="1"/>
</dbReference>
<dbReference type="InterPro" id="IPR012132">
    <property type="entry name" value="GMC_OxRdtase"/>
</dbReference>
<evidence type="ECO:0000256" key="3">
    <source>
        <dbReference type="ARBA" id="ARBA00022630"/>
    </source>
</evidence>
<evidence type="ECO:0000259" key="5">
    <source>
        <dbReference type="PROSITE" id="PS00624"/>
    </source>
</evidence>
<dbReference type="PROSITE" id="PS00624">
    <property type="entry name" value="GMC_OXRED_2"/>
    <property type="match status" value="1"/>
</dbReference>
<dbReference type="InterPro" id="IPR007867">
    <property type="entry name" value="GMC_OxRtase_C"/>
</dbReference>